<dbReference type="InterPro" id="IPR001853">
    <property type="entry name" value="DSBA-like_thioredoxin_dom"/>
</dbReference>
<dbReference type="PROSITE" id="PS51352">
    <property type="entry name" value="THIOREDOXIN_2"/>
    <property type="match status" value="1"/>
</dbReference>
<accession>A0A1L1PBK9</accession>
<dbReference type="RefSeq" id="WP_009520551.1">
    <property type="nucleotide sequence ID" value="NZ_CCAE010000006.1"/>
</dbReference>
<dbReference type="GO" id="GO:0042597">
    <property type="term" value="C:periplasmic space"/>
    <property type="evidence" value="ECO:0007669"/>
    <property type="project" value="UniProtKB-SubCell"/>
</dbReference>
<dbReference type="PANTHER" id="PTHR35891">
    <property type="entry name" value="THIOL:DISULFIDE INTERCHANGE PROTEIN DSBA"/>
    <property type="match status" value="1"/>
</dbReference>
<keyword evidence="4 7" id="KW-0574">Periplasm</keyword>
<feature type="signal peptide" evidence="9">
    <location>
        <begin position="1"/>
        <end position="21"/>
    </location>
</feature>
<evidence type="ECO:0000256" key="7">
    <source>
        <dbReference type="PIRNR" id="PIRNR001488"/>
    </source>
</evidence>
<comment type="similarity">
    <text evidence="2">Belongs to the thioredoxin family. DsbA subfamily.</text>
</comment>
<comment type="subcellular location">
    <subcellularLocation>
        <location evidence="1 7">Periplasm</location>
    </subcellularLocation>
</comment>
<dbReference type="InterPro" id="IPR013766">
    <property type="entry name" value="Thioredoxin_domain"/>
</dbReference>
<evidence type="ECO:0000256" key="8">
    <source>
        <dbReference type="PIRSR" id="PIRSR001488-1"/>
    </source>
</evidence>
<sequence length="206" mass="22800" precursor="true">MLRRDFALSLLATGAALPALAQRVAPQEGTEYVRLGKPVPVEAPAGQIEVVEFFAYSCIHCFNFEPLLEDWDKRKPSGTVLRRVPVAFSPAFVPMQRLYYTLEAMNLVERLHTQVFKAIHVDRLPLTTPGPITDWVVKQGVDRAKFSEIFNHADTLKKAQHAALLQDVYGVEGTPALGVAGRFYIPGQGPKTLTIANYLIGEARKG</sequence>
<protein>
    <recommendedName>
        <fullName evidence="7">Thiol:disulfide interchange protein</fullName>
    </recommendedName>
</protein>
<evidence type="ECO:0000256" key="4">
    <source>
        <dbReference type="ARBA" id="ARBA00022764"/>
    </source>
</evidence>
<dbReference type="InterPro" id="IPR050824">
    <property type="entry name" value="Thiol_disulfide_DsbA"/>
</dbReference>
<dbReference type="Gene3D" id="3.40.30.10">
    <property type="entry name" value="Glutaredoxin"/>
    <property type="match status" value="1"/>
</dbReference>
<feature type="disulfide bond" description="Redox-active" evidence="8">
    <location>
        <begin position="58"/>
        <end position="61"/>
    </location>
</feature>
<keyword evidence="12" id="KW-1185">Reference proteome</keyword>
<gene>
    <name evidence="11" type="ORF">BN948_01308</name>
</gene>
<evidence type="ECO:0000259" key="10">
    <source>
        <dbReference type="PROSITE" id="PS51352"/>
    </source>
</evidence>
<evidence type="ECO:0000313" key="12">
    <source>
        <dbReference type="Proteomes" id="UP000028878"/>
    </source>
</evidence>
<evidence type="ECO:0000256" key="1">
    <source>
        <dbReference type="ARBA" id="ARBA00004418"/>
    </source>
</evidence>
<evidence type="ECO:0000256" key="3">
    <source>
        <dbReference type="ARBA" id="ARBA00022729"/>
    </source>
</evidence>
<keyword evidence="6" id="KW-0676">Redox-active center</keyword>
<feature type="chain" id="PRO_5009681282" description="Thiol:disulfide interchange protein" evidence="9">
    <location>
        <begin position="22"/>
        <end position="206"/>
    </location>
</feature>
<reference evidence="12" key="1">
    <citation type="submission" date="2014-11" db="EMBL/GenBank/DDBJ databases">
        <title>Draft genome sequence of Hydrogenophaga intermedia S1.</title>
        <authorList>
            <person name="Gan H.M."/>
            <person name="Chew T.H."/>
            <person name="Stolz A."/>
        </authorList>
    </citation>
    <scope>NUCLEOTIDE SEQUENCE [LARGE SCALE GENOMIC DNA]</scope>
    <source>
        <strain evidence="12">S1</strain>
    </source>
</reference>
<dbReference type="CDD" id="cd03019">
    <property type="entry name" value="DsbA_DsbA"/>
    <property type="match status" value="1"/>
</dbReference>
<keyword evidence="5 7" id="KW-1015">Disulfide bond</keyword>
<dbReference type="PIRSF" id="PIRSF001488">
    <property type="entry name" value="Tdi_protein"/>
    <property type="match status" value="1"/>
</dbReference>
<name>A0A1L1PBK9_HYDIT</name>
<proteinExistence type="inferred from homology"/>
<dbReference type="InterPro" id="IPR023205">
    <property type="entry name" value="DsbA/DsbL"/>
</dbReference>
<dbReference type="InterPro" id="IPR036249">
    <property type="entry name" value="Thioredoxin-like_sf"/>
</dbReference>
<evidence type="ECO:0000256" key="5">
    <source>
        <dbReference type="ARBA" id="ARBA00023157"/>
    </source>
</evidence>
<dbReference type="SUPFAM" id="SSF52833">
    <property type="entry name" value="Thioredoxin-like"/>
    <property type="match status" value="1"/>
</dbReference>
<feature type="domain" description="Thioredoxin" evidence="10">
    <location>
        <begin position="11"/>
        <end position="205"/>
    </location>
</feature>
<dbReference type="Proteomes" id="UP000028878">
    <property type="component" value="Unassembled WGS sequence"/>
</dbReference>
<dbReference type="Pfam" id="PF01323">
    <property type="entry name" value="DSBA"/>
    <property type="match status" value="1"/>
</dbReference>
<evidence type="ECO:0000256" key="2">
    <source>
        <dbReference type="ARBA" id="ARBA00005791"/>
    </source>
</evidence>
<evidence type="ECO:0000256" key="6">
    <source>
        <dbReference type="ARBA" id="ARBA00023284"/>
    </source>
</evidence>
<dbReference type="GO" id="GO:0016491">
    <property type="term" value="F:oxidoreductase activity"/>
    <property type="evidence" value="ECO:0007669"/>
    <property type="project" value="InterPro"/>
</dbReference>
<dbReference type="AlphaFoldDB" id="A0A1L1PBK9"/>
<keyword evidence="3 9" id="KW-0732">Signal</keyword>
<dbReference type="EMBL" id="CCAE010000006">
    <property type="protein sequence ID" value="CDN86890.1"/>
    <property type="molecule type" value="Genomic_DNA"/>
</dbReference>
<evidence type="ECO:0000256" key="9">
    <source>
        <dbReference type="SAM" id="SignalP"/>
    </source>
</evidence>
<dbReference type="PANTHER" id="PTHR35891:SF3">
    <property type="entry name" value="THIOL:DISULFIDE INTERCHANGE PROTEIN DSBL"/>
    <property type="match status" value="1"/>
</dbReference>
<evidence type="ECO:0000313" key="11">
    <source>
        <dbReference type="EMBL" id="CDN86890.1"/>
    </source>
</evidence>
<organism evidence="11 12">
    <name type="scientific">Hydrogenophaga intermedia</name>
    <dbReference type="NCBI Taxonomy" id="65786"/>
    <lineage>
        <taxon>Bacteria</taxon>
        <taxon>Pseudomonadati</taxon>
        <taxon>Pseudomonadota</taxon>
        <taxon>Betaproteobacteria</taxon>
        <taxon>Burkholderiales</taxon>
        <taxon>Comamonadaceae</taxon>
        <taxon>Hydrogenophaga</taxon>
    </lineage>
</organism>